<accession>A0AB39Q0I1</accession>
<sequence>MPDTDDPLICLCRRVRESEILAAAARGCRTLAEAQAPGRAGLTGTSH</sequence>
<gene>
    <name evidence="1" type="ORF">AB5J49_27695</name>
</gene>
<dbReference type="AlphaFoldDB" id="A0AB39Q0I1"/>
<organism evidence="1">
    <name type="scientific">Streptomyces sp. R28</name>
    <dbReference type="NCBI Taxonomy" id="3238628"/>
    <lineage>
        <taxon>Bacteria</taxon>
        <taxon>Bacillati</taxon>
        <taxon>Actinomycetota</taxon>
        <taxon>Actinomycetes</taxon>
        <taxon>Kitasatosporales</taxon>
        <taxon>Streptomycetaceae</taxon>
        <taxon>Streptomyces</taxon>
    </lineage>
</organism>
<dbReference type="RefSeq" id="WP_369171478.1">
    <property type="nucleotide sequence ID" value="NZ_CP163439.1"/>
</dbReference>
<reference evidence="1" key="1">
    <citation type="submission" date="2024-07" db="EMBL/GenBank/DDBJ databases">
        <authorList>
            <person name="Yu S.T."/>
        </authorList>
    </citation>
    <scope>NUCLEOTIDE SEQUENCE</scope>
    <source>
        <strain evidence="1">R28</strain>
    </source>
</reference>
<proteinExistence type="predicted"/>
<protein>
    <submittedName>
        <fullName evidence="1">Bacterioferritin-associated ferredoxin</fullName>
    </submittedName>
</protein>
<evidence type="ECO:0000313" key="1">
    <source>
        <dbReference type="EMBL" id="XDQ36810.1"/>
    </source>
</evidence>
<dbReference type="Gene3D" id="1.10.10.1100">
    <property type="entry name" value="BFD-like [2Fe-2S]-binding domain"/>
    <property type="match status" value="1"/>
</dbReference>
<dbReference type="EMBL" id="CP163439">
    <property type="protein sequence ID" value="XDQ36810.1"/>
    <property type="molecule type" value="Genomic_DNA"/>
</dbReference>
<name>A0AB39Q0I1_9ACTN</name>
<dbReference type="InterPro" id="IPR041854">
    <property type="entry name" value="BFD-like_2Fe2S-bd_dom_sf"/>
</dbReference>